<dbReference type="GO" id="GO:0020037">
    <property type="term" value="F:heme binding"/>
    <property type="evidence" value="ECO:0007669"/>
    <property type="project" value="UniProtKB-UniRule"/>
</dbReference>
<dbReference type="GO" id="GO:0046872">
    <property type="term" value="F:metal ion binding"/>
    <property type="evidence" value="ECO:0007669"/>
    <property type="project" value="UniProtKB-UniRule"/>
</dbReference>
<evidence type="ECO:0000256" key="1">
    <source>
        <dbReference type="ARBA" id="ARBA00022559"/>
    </source>
</evidence>
<comment type="caution">
    <text evidence="9">The sequence shown here is derived from an EMBL/GenBank/DDBJ whole genome shotgun (WGS) entry which is preliminary data.</text>
</comment>
<keyword evidence="5" id="KW-0408">Iron</keyword>
<keyword evidence="3" id="KW-0479">Metal-binding</keyword>
<evidence type="ECO:0000256" key="5">
    <source>
        <dbReference type="ARBA" id="ARBA00023004"/>
    </source>
</evidence>
<feature type="domain" description="Plant heme peroxidase family profile" evidence="8">
    <location>
        <begin position="120"/>
        <end position="190"/>
    </location>
</feature>
<dbReference type="PROSITE" id="PS50873">
    <property type="entry name" value="PEROXIDASE_4"/>
    <property type="match status" value="1"/>
</dbReference>
<feature type="chain" id="PRO_5034910018" description="Peroxidase" evidence="7">
    <location>
        <begin position="22"/>
        <end position="537"/>
    </location>
</feature>
<protein>
    <recommendedName>
        <fullName evidence="7">Peroxidase</fullName>
        <ecNumber evidence="7">1.11.1.-</ecNumber>
    </recommendedName>
</protein>
<reference evidence="9" key="1">
    <citation type="submission" date="2020-05" db="EMBL/GenBank/DDBJ databases">
        <title>Mycena genomes resolve the evolution of fungal bioluminescence.</title>
        <authorList>
            <person name="Tsai I.J."/>
        </authorList>
    </citation>
    <scope>NUCLEOTIDE SEQUENCE</scope>
    <source>
        <strain evidence="9">CCC161011</strain>
    </source>
</reference>
<feature type="signal peptide" evidence="7">
    <location>
        <begin position="1"/>
        <end position="21"/>
    </location>
</feature>
<dbReference type="InterPro" id="IPR010255">
    <property type="entry name" value="Haem_peroxidase_sf"/>
</dbReference>
<evidence type="ECO:0000313" key="9">
    <source>
        <dbReference type="EMBL" id="KAF7336882.1"/>
    </source>
</evidence>
<proteinExistence type="inferred from homology"/>
<dbReference type="OrthoDB" id="5985073at2759"/>
<dbReference type="Proteomes" id="UP000620124">
    <property type="component" value="Unassembled WGS sequence"/>
</dbReference>
<evidence type="ECO:0000313" key="10">
    <source>
        <dbReference type="Proteomes" id="UP000620124"/>
    </source>
</evidence>
<dbReference type="AlphaFoldDB" id="A0A8H7CI71"/>
<evidence type="ECO:0000256" key="2">
    <source>
        <dbReference type="ARBA" id="ARBA00022617"/>
    </source>
</evidence>
<evidence type="ECO:0000256" key="7">
    <source>
        <dbReference type="RuleBase" id="RU363051"/>
    </source>
</evidence>
<keyword evidence="2" id="KW-0349">Heme</keyword>
<dbReference type="GO" id="GO:0004601">
    <property type="term" value="F:peroxidase activity"/>
    <property type="evidence" value="ECO:0007669"/>
    <property type="project" value="UniProtKB-KW"/>
</dbReference>
<keyword evidence="10" id="KW-1185">Reference proteome</keyword>
<dbReference type="GO" id="GO:0042744">
    <property type="term" value="P:hydrogen peroxide catabolic process"/>
    <property type="evidence" value="ECO:0007669"/>
    <property type="project" value="TreeGrafter"/>
</dbReference>
<dbReference type="InterPro" id="IPR044831">
    <property type="entry name" value="Ccp1-like"/>
</dbReference>
<evidence type="ECO:0000256" key="4">
    <source>
        <dbReference type="ARBA" id="ARBA00023002"/>
    </source>
</evidence>
<dbReference type="EMBL" id="JACAZI010000022">
    <property type="protein sequence ID" value="KAF7336882.1"/>
    <property type="molecule type" value="Genomic_DNA"/>
</dbReference>
<sequence length="537" mass="56178">MINGLAIFPFVLLHLIANTLAYTWPNLAYDYVEEFLWLELTGFAAIPTVCTASPDGTTPSIQAQWLRTAYHDMATANSGVGGMDGSLFFELDRPENVGVGLSNTRNQFIHHISKYTPIPDLIAAGAVIAVGQCGGPSIPFKPGRVMASAAGPSGVPVPTGTLAEHTAAFQRQGFTATEMIGLVACGHTLGGVVFTAVDFPTVNTGSGIAPFDDTRLFDNHIATNYIQGPNINPLVLGPTVTDSDGRIFGSDGNVTMKSFASSAATFSSTCATLIGRMIDTVPTGVVLRDPVVPIPFKPRDFLLSVTAAGTLNLQVTADIFGPSVINNNRVVTLHWADRKSSTCASGACSASPISTTSNPSLRNGNTLQSYKFSVTVPAAASFSSFWFTVDEVGNGVTVTTQNNGGGNYPVDDMIANVPAYSCGMFSGPNIARITTAVRVDGTTQASSVSVEAMLQNQVGMTADLTTVSASLGTAPFVSPIPQYVYYTALIPGDASVSCQYLNYEFSAIFGRVTHTGPLLGGACSVRSIHIGTTCSTT</sequence>
<dbReference type="InterPro" id="IPR002016">
    <property type="entry name" value="Haem_peroxidase"/>
</dbReference>
<comment type="similarity">
    <text evidence="6">Belongs to the peroxidase family.</text>
</comment>
<dbReference type="PANTHER" id="PTHR31356">
    <property type="entry name" value="THYLAKOID LUMENAL 29 KDA PROTEIN, CHLOROPLASTIC-RELATED"/>
    <property type="match status" value="1"/>
</dbReference>
<dbReference type="Pfam" id="PF00141">
    <property type="entry name" value="peroxidase"/>
    <property type="match status" value="1"/>
</dbReference>
<evidence type="ECO:0000256" key="6">
    <source>
        <dbReference type="RuleBase" id="RU004241"/>
    </source>
</evidence>
<dbReference type="Gene3D" id="1.10.520.10">
    <property type="match status" value="1"/>
</dbReference>
<keyword evidence="7" id="KW-0732">Signal</keyword>
<dbReference type="SUPFAM" id="SSF48113">
    <property type="entry name" value="Heme-dependent peroxidases"/>
    <property type="match status" value="1"/>
</dbReference>
<dbReference type="GO" id="GO:0000302">
    <property type="term" value="P:response to reactive oxygen species"/>
    <property type="evidence" value="ECO:0007669"/>
    <property type="project" value="TreeGrafter"/>
</dbReference>
<name>A0A8H7CI71_9AGAR</name>
<keyword evidence="4 7" id="KW-0560">Oxidoreductase</keyword>
<gene>
    <name evidence="9" type="ORF">MVEN_02124500</name>
</gene>
<dbReference type="EC" id="1.11.1.-" evidence="7"/>
<evidence type="ECO:0000259" key="8">
    <source>
        <dbReference type="PROSITE" id="PS50873"/>
    </source>
</evidence>
<dbReference type="PANTHER" id="PTHR31356:SF53">
    <property type="entry name" value="HEME PEROXIDASE"/>
    <property type="match status" value="1"/>
</dbReference>
<keyword evidence="1 7" id="KW-0575">Peroxidase</keyword>
<dbReference type="GO" id="GO:0034599">
    <property type="term" value="P:cellular response to oxidative stress"/>
    <property type="evidence" value="ECO:0007669"/>
    <property type="project" value="InterPro"/>
</dbReference>
<evidence type="ECO:0000256" key="3">
    <source>
        <dbReference type="ARBA" id="ARBA00022723"/>
    </source>
</evidence>
<organism evidence="9 10">
    <name type="scientific">Mycena venus</name>
    <dbReference type="NCBI Taxonomy" id="2733690"/>
    <lineage>
        <taxon>Eukaryota</taxon>
        <taxon>Fungi</taxon>
        <taxon>Dikarya</taxon>
        <taxon>Basidiomycota</taxon>
        <taxon>Agaricomycotina</taxon>
        <taxon>Agaricomycetes</taxon>
        <taxon>Agaricomycetidae</taxon>
        <taxon>Agaricales</taxon>
        <taxon>Marasmiineae</taxon>
        <taxon>Mycenaceae</taxon>
        <taxon>Mycena</taxon>
    </lineage>
</organism>
<accession>A0A8H7CI71</accession>